<proteinExistence type="predicted"/>
<feature type="transmembrane region" description="Helical" evidence="1">
    <location>
        <begin position="78"/>
        <end position="98"/>
    </location>
</feature>
<evidence type="ECO:0000256" key="2">
    <source>
        <dbReference type="SAM" id="SignalP"/>
    </source>
</evidence>
<keyword evidence="1" id="KW-1133">Transmembrane helix</keyword>
<feature type="chain" id="PRO_5012734851" evidence="2">
    <location>
        <begin position="26"/>
        <end position="124"/>
    </location>
</feature>
<gene>
    <name evidence="3" type="ORF">PSA7680_01515</name>
</gene>
<dbReference type="AlphaFoldDB" id="A0A1Y5S6S1"/>
<keyword evidence="4" id="KW-1185">Reference proteome</keyword>
<sequence>MTAYAFSMLYAALAALPAAMHLALAAGAPLGRFTVGGRFANRLPPAWRVLAVVQAVVLAMMASVILQRGGALALGWPAWTFWASLALSALTFLANAASPSRPERLLWGPVTLGMLLCAIVTAHP</sequence>
<feature type="signal peptide" evidence="2">
    <location>
        <begin position="1"/>
        <end position="25"/>
    </location>
</feature>
<name>A0A1Y5S6S1_9RHOB</name>
<dbReference type="RefSeq" id="WP_176244097.1">
    <property type="nucleotide sequence ID" value="NZ_FWFQ01000008.1"/>
</dbReference>
<accession>A0A1Y5S6S1</accession>
<keyword evidence="2" id="KW-0732">Signal</keyword>
<feature type="transmembrane region" description="Helical" evidence="1">
    <location>
        <begin position="104"/>
        <end position="122"/>
    </location>
</feature>
<organism evidence="3 4">
    <name type="scientific">Pseudoruegeria aquimaris</name>
    <dbReference type="NCBI Taxonomy" id="393663"/>
    <lineage>
        <taxon>Bacteria</taxon>
        <taxon>Pseudomonadati</taxon>
        <taxon>Pseudomonadota</taxon>
        <taxon>Alphaproteobacteria</taxon>
        <taxon>Rhodobacterales</taxon>
        <taxon>Roseobacteraceae</taxon>
        <taxon>Pseudoruegeria</taxon>
    </lineage>
</organism>
<feature type="transmembrane region" description="Helical" evidence="1">
    <location>
        <begin position="49"/>
        <end position="66"/>
    </location>
</feature>
<evidence type="ECO:0000313" key="3">
    <source>
        <dbReference type="EMBL" id="SLN31427.1"/>
    </source>
</evidence>
<evidence type="ECO:0000313" key="4">
    <source>
        <dbReference type="Proteomes" id="UP000193409"/>
    </source>
</evidence>
<reference evidence="3 4" key="1">
    <citation type="submission" date="2017-03" db="EMBL/GenBank/DDBJ databases">
        <authorList>
            <person name="Afonso C.L."/>
            <person name="Miller P.J."/>
            <person name="Scott M.A."/>
            <person name="Spackman E."/>
            <person name="Goraichik I."/>
            <person name="Dimitrov K.M."/>
            <person name="Suarez D.L."/>
            <person name="Swayne D.E."/>
        </authorList>
    </citation>
    <scope>NUCLEOTIDE SEQUENCE [LARGE SCALE GENOMIC DNA]</scope>
    <source>
        <strain evidence="3 4">CECT 7680</strain>
    </source>
</reference>
<protein>
    <submittedName>
        <fullName evidence="3">Uncharacterized protein</fullName>
    </submittedName>
</protein>
<evidence type="ECO:0000256" key="1">
    <source>
        <dbReference type="SAM" id="Phobius"/>
    </source>
</evidence>
<dbReference type="Proteomes" id="UP000193409">
    <property type="component" value="Unassembled WGS sequence"/>
</dbReference>
<keyword evidence="1" id="KW-0472">Membrane</keyword>
<keyword evidence="1" id="KW-0812">Transmembrane</keyword>
<dbReference type="EMBL" id="FWFQ01000008">
    <property type="protein sequence ID" value="SLN31427.1"/>
    <property type="molecule type" value="Genomic_DNA"/>
</dbReference>